<accession>A0ABP4FZM4</accession>
<proteinExistence type="predicted"/>
<dbReference type="InterPro" id="IPR018713">
    <property type="entry name" value="MPAB/Lcp_cat_dom"/>
</dbReference>
<dbReference type="Proteomes" id="UP001500943">
    <property type="component" value="Unassembled WGS sequence"/>
</dbReference>
<gene>
    <name evidence="2" type="ORF">GCM10009655_03900</name>
</gene>
<evidence type="ECO:0000313" key="3">
    <source>
        <dbReference type="Proteomes" id="UP001500943"/>
    </source>
</evidence>
<organism evidence="2 3">
    <name type="scientific">Rhodoglobus aureus</name>
    <dbReference type="NCBI Taxonomy" id="191497"/>
    <lineage>
        <taxon>Bacteria</taxon>
        <taxon>Bacillati</taxon>
        <taxon>Actinomycetota</taxon>
        <taxon>Actinomycetes</taxon>
        <taxon>Micrococcales</taxon>
        <taxon>Microbacteriaceae</taxon>
        <taxon>Rhodoglobus</taxon>
    </lineage>
</organism>
<reference evidence="3" key="1">
    <citation type="journal article" date="2019" name="Int. J. Syst. Evol. Microbiol.">
        <title>The Global Catalogue of Microorganisms (GCM) 10K type strain sequencing project: providing services to taxonomists for standard genome sequencing and annotation.</title>
        <authorList>
            <consortium name="The Broad Institute Genomics Platform"/>
            <consortium name="The Broad Institute Genome Sequencing Center for Infectious Disease"/>
            <person name="Wu L."/>
            <person name="Ma J."/>
        </authorList>
    </citation>
    <scope>NUCLEOTIDE SEQUENCE [LARGE SCALE GENOMIC DNA]</scope>
    <source>
        <strain evidence="3">JCM 12762</strain>
    </source>
</reference>
<evidence type="ECO:0000313" key="2">
    <source>
        <dbReference type="EMBL" id="GAA1207908.1"/>
    </source>
</evidence>
<feature type="domain" description="ER-bound oxygenase mpaB/mpaB'/Rubber oxygenase catalytic" evidence="1">
    <location>
        <begin position="14"/>
        <end position="228"/>
    </location>
</feature>
<dbReference type="EMBL" id="BAAAKW010000008">
    <property type="protein sequence ID" value="GAA1207908.1"/>
    <property type="molecule type" value="Genomic_DNA"/>
</dbReference>
<dbReference type="Pfam" id="PF09995">
    <property type="entry name" value="MPAB_Lcp_cat"/>
    <property type="match status" value="1"/>
</dbReference>
<dbReference type="PANTHER" id="PTHR36151:SF3">
    <property type="entry name" value="ER-BOUND OXYGENASE MPAB_MPAB'_RUBBER OXYGENASE CATALYTIC DOMAIN-CONTAINING PROTEIN"/>
    <property type="match status" value="1"/>
</dbReference>
<sequence>MTNPSPLRIADVSADVALLAGGGAAILLQIAHPAVGLAVAEHSDFARRPLDRLNGTLTYLYVTVYGTPAEAAEVARRVGAAHRPVHSDAYDARDAHLQLWVAATLYDTAMRVRELVFGPLREVDAETLLADYAVIATALGVPRALWPEDRAAFGRYWNESVAGLSVTDASQRVAQQLLHPTGGPWWLRPAMPLVRVLTAGLLSEELRAAYGLSHNQKRFDRIIRVTRAVYPRLPRWVRFAAQHRYLAAFRKPRRTLTDN</sequence>
<dbReference type="RefSeq" id="WP_343922700.1">
    <property type="nucleotide sequence ID" value="NZ_BAAAKW010000008.1"/>
</dbReference>
<comment type="caution">
    <text evidence="2">The sequence shown here is derived from an EMBL/GenBank/DDBJ whole genome shotgun (WGS) entry which is preliminary data.</text>
</comment>
<keyword evidence="3" id="KW-1185">Reference proteome</keyword>
<dbReference type="PANTHER" id="PTHR36151">
    <property type="entry name" value="BLR2777 PROTEIN"/>
    <property type="match status" value="1"/>
</dbReference>
<name>A0ABP4FZM4_9MICO</name>
<protein>
    <submittedName>
        <fullName evidence="2">Oxygenase MpaB family protein</fullName>
    </submittedName>
</protein>
<evidence type="ECO:0000259" key="1">
    <source>
        <dbReference type="Pfam" id="PF09995"/>
    </source>
</evidence>